<evidence type="ECO:0000256" key="6">
    <source>
        <dbReference type="ARBA" id="ARBA00022617"/>
    </source>
</evidence>
<dbReference type="PANTHER" id="PTHR19271:SF16">
    <property type="entry name" value="CYTOCHROME B"/>
    <property type="match status" value="1"/>
</dbReference>
<comment type="function">
    <text evidence="1 20">Component of the ubiquinol-cytochrome c reductase complex (complex III or cytochrome b-c1 complex) that is part of the mitochondrial respiratory chain. The b-c1 complex mediates electron transfer from ubiquinol to cytochrome c. Contributes to the generation of a proton gradient across the mitochondrial membrane that is then used for ATP synthesis.</text>
</comment>
<geneLocation type="mitochondrion" evidence="23"/>
<comment type="similarity">
    <text evidence="17 20">Belongs to the cytochrome b family.</text>
</comment>
<dbReference type="InterPro" id="IPR016174">
    <property type="entry name" value="Di-haem_cyt_TM"/>
</dbReference>
<dbReference type="InterPro" id="IPR027387">
    <property type="entry name" value="Cytb/b6-like_sf"/>
</dbReference>
<dbReference type="SUPFAM" id="SSF81342">
    <property type="entry name" value="Transmembrane di-heme cytochromes"/>
    <property type="match status" value="1"/>
</dbReference>
<evidence type="ECO:0000256" key="20">
    <source>
        <dbReference type="RuleBase" id="RU362117"/>
    </source>
</evidence>
<evidence type="ECO:0000256" key="8">
    <source>
        <dbReference type="ARBA" id="ARBA00022692"/>
    </source>
</evidence>
<dbReference type="GO" id="GO:0016491">
    <property type="term" value="F:oxidoreductase activity"/>
    <property type="evidence" value="ECO:0007669"/>
    <property type="project" value="UniProtKB-UniRule"/>
</dbReference>
<dbReference type="Gene3D" id="1.20.810.10">
    <property type="entry name" value="Cytochrome Bc1 Complex, Chain C"/>
    <property type="match status" value="1"/>
</dbReference>
<evidence type="ECO:0000256" key="17">
    <source>
        <dbReference type="ARBA" id="ARBA00061233"/>
    </source>
</evidence>
<dbReference type="PANTHER" id="PTHR19271">
    <property type="entry name" value="CYTOCHROME B"/>
    <property type="match status" value="1"/>
</dbReference>
<evidence type="ECO:0000256" key="19">
    <source>
        <dbReference type="PIRSR" id="PIRSR038885-2"/>
    </source>
</evidence>
<keyword evidence="14" id="KW-0830">Ubiquinone</keyword>
<gene>
    <name evidence="23" type="primary">cob</name>
</gene>
<evidence type="ECO:0000256" key="3">
    <source>
        <dbReference type="ARBA" id="ARBA00011649"/>
    </source>
</evidence>
<feature type="transmembrane region" description="Helical" evidence="20">
    <location>
        <begin position="31"/>
        <end position="57"/>
    </location>
</feature>
<dbReference type="EMBL" id="MW642332">
    <property type="protein sequence ID" value="UFZ13932.1"/>
    <property type="molecule type" value="Genomic_DNA"/>
</dbReference>
<keyword evidence="9 19" id="KW-0479">Metal-binding</keyword>
<dbReference type="InterPro" id="IPR030689">
    <property type="entry name" value="Cytochrome_b"/>
</dbReference>
<evidence type="ECO:0000259" key="21">
    <source>
        <dbReference type="PROSITE" id="PS51002"/>
    </source>
</evidence>
<feature type="transmembrane region" description="Helical" evidence="20">
    <location>
        <begin position="347"/>
        <end position="365"/>
    </location>
</feature>
<dbReference type="PROSITE" id="PS51002">
    <property type="entry name" value="CYTB_NTER"/>
    <property type="match status" value="1"/>
</dbReference>
<comment type="subcellular location">
    <subcellularLocation>
        <location evidence="2">Mitochondrion inner membrane</location>
        <topology evidence="2">Multi-pass membrane protein</topology>
    </subcellularLocation>
</comment>
<dbReference type="InterPro" id="IPR036150">
    <property type="entry name" value="Cyt_b/b6_C_sf"/>
</dbReference>
<protein>
    <recommendedName>
        <fullName evidence="4 20">Cytochrome b</fullName>
    </recommendedName>
</protein>
<evidence type="ECO:0000256" key="9">
    <source>
        <dbReference type="ARBA" id="ARBA00022723"/>
    </source>
</evidence>
<evidence type="ECO:0000256" key="16">
    <source>
        <dbReference type="ARBA" id="ARBA00023136"/>
    </source>
</evidence>
<feature type="transmembrane region" description="Helical" evidence="20">
    <location>
        <begin position="182"/>
        <end position="201"/>
    </location>
</feature>
<dbReference type="InterPro" id="IPR048259">
    <property type="entry name" value="Cytochrome_b_N_euk/bac"/>
</dbReference>
<evidence type="ECO:0000256" key="7">
    <source>
        <dbReference type="ARBA" id="ARBA00022660"/>
    </source>
</evidence>
<keyword evidence="15 20" id="KW-0496">Mitochondrion</keyword>
<comment type="cofactor">
    <cofactor evidence="20">
        <name>heme b</name>
        <dbReference type="ChEBI" id="CHEBI:60344"/>
    </cofactor>
    <text evidence="20">Binds 2 heme groups non-covalently.</text>
</comment>
<proteinExistence type="inferred from homology"/>
<feature type="binding site" description="axial binding residue" evidence="19">
    <location>
        <position position="84"/>
    </location>
    <ligand>
        <name>heme b</name>
        <dbReference type="ChEBI" id="CHEBI:60344"/>
        <label>b562</label>
    </ligand>
    <ligandPart>
        <name>Fe</name>
        <dbReference type="ChEBI" id="CHEBI:18248"/>
    </ligandPart>
</feature>
<accession>A0A8K2ATI5</accession>
<keyword evidence="6 19" id="KW-0349">Heme</keyword>
<feature type="domain" description="Cytochrome b/b6 N-terminal region profile" evidence="21">
    <location>
        <begin position="1"/>
        <end position="210"/>
    </location>
</feature>
<keyword evidence="7 20" id="KW-0679">Respiratory chain</keyword>
<evidence type="ECO:0000256" key="12">
    <source>
        <dbReference type="ARBA" id="ARBA00022989"/>
    </source>
</evidence>
<feature type="binding site" evidence="18">
    <location>
        <position position="202"/>
    </location>
    <ligand>
        <name>a ubiquinone</name>
        <dbReference type="ChEBI" id="CHEBI:16389"/>
    </ligand>
</feature>
<reference evidence="23" key="1">
    <citation type="journal article" date="2021" name="Cladistics">
        <title>Similar pattern, different paths: tracing the biogeographical history of Megaloptera (Insecta: Neuropterida) using mitochondrial phylogenomics.</title>
        <authorList>
            <person name="Jiang Y."/>
            <person name="Yue L."/>
            <person name="Yang F."/>
            <person name="Gillung J.P."/>
            <person name="Winterton S.L."/>
            <person name="Price B.W."/>
            <person name="Contreras-Ramos A."/>
            <person name="Hayashi F."/>
            <person name="Aspoeck U."/>
            <person name="Aspoeck H."/>
            <person name="Yeates D.K."/>
            <person name="Yang D."/>
            <person name="Liu X."/>
        </authorList>
    </citation>
    <scope>NUCLEOTIDE SEQUENCE</scope>
    <source>
        <strain evidence="23">L002</strain>
    </source>
</reference>
<evidence type="ECO:0000256" key="11">
    <source>
        <dbReference type="ARBA" id="ARBA00022982"/>
    </source>
</evidence>
<dbReference type="InterPro" id="IPR005798">
    <property type="entry name" value="Cyt_b/b6_C"/>
</dbReference>
<dbReference type="GO" id="GO:0005743">
    <property type="term" value="C:mitochondrial inner membrane"/>
    <property type="evidence" value="ECO:0007669"/>
    <property type="project" value="UniProtKB-SubCell"/>
</dbReference>
<keyword evidence="13 19" id="KW-0408">Iron</keyword>
<feature type="binding site" description="axial binding residue" evidence="19">
    <location>
        <position position="183"/>
    </location>
    <ligand>
        <name>heme b</name>
        <dbReference type="ChEBI" id="CHEBI:60344"/>
        <label>b562</label>
    </ligand>
    <ligandPart>
        <name>Fe</name>
        <dbReference type="ChEBI" id="CHEBI:18248"/>
    </ligandPart>
</feature>
<feature type="transmembrane region" description="Helical" evidence="20">
    <location>
        <begin position="289"/>
        <end position="309"/>
    </location>
</feature>
<evidence type="ECO:0000256" key="2">
    <source>
        <dbReference type="ARBA" id="ARBA00004448"/>
    </source>
</evidence>
<dbReference type="CDD" id="cd00284">
    <property type="entry name" value="Cytochrome_b_N"/>
    <property type="match status" value="1"/>
</dbReference>
<keyword evidence="8 20" id="KW-0812">Transmembrane</keyword>
<evidence type="ECO:0000256" key="13">
    <source>
        <dbReference type="ARBA" id="ARBA00023004"/>
    </source>
</evidence>
<evidence type="ECO:0000256" key="14">
    <source>
        <dbReference type="ARBA" id="ARBA00023075"/>
    </source>
</evidence>
<dbReference type="GO" id="GO:0006122">
    <property type="term" value="P:mitochondrial electron transport, ubiquinol to cytochrome c"/>
    <property type="evidence" value="ECO:0007669"/>
    <property type="project" value="TreeGrafter"/>
</dbReference>
<dbReference type="PIRSF" id="PIRSF038885">
    <property type="entry name" value="COB"/>
    <property type="match status" value="1"/>
</dbReference>
<keyword evidence="11 20" id="KW-0249">Electron transport</keyword>
<feature type="transmembrane region" description="Helical" evidence="20">
    <location>
        <begin position="111"/>
        <end position="134"/>
    </location>
</feature>
<feature type="transmembrane region" description="Helical" evidence="20">
    <location>
        <begin position="78"/>
        <end position="99"/>
    </location>
</feature>
<dbReference type="InterPro" id="IPR005797">
    <property type="entry name" value="Cyt_b/b6_N"/>
</dbReference>
<evidence type="ECO:0000256" key="18">
    <source>
        <dbReference type="PIRSR" id="PIRSR038885-1"/>
    </source>
</evidence>
<dbReference type="AlphaFoldDB" id="A0A8K2ATI5"/>
<evidence type="ECO:0000256" key="15">
    <source>
        <dbReference type="ARBA" id="ARBA00023128"/>
    </source>
</evidence>
<keyword evidence="5 20" id="KW-0813">Transport</keyword>
<feature type="transmembrane region" description="Helical" evidence="20">
    <location>
        <begin position="141"/>
        <end position="162"/>
    </location>
</feature>
<evidence type="ECO:0000256" key="10">
    <source>
        <dbReference type="ARBA" id="ARBA00022792"/>
    </source>
</evidence>
<name>A0A8K2ATI5_9NEOP</name>
<evidence type="ECO:0000313" key="23">
    <source>
        <dbReference type="EMBL" id="UFZ13932.1"/>
    </source>
</evidence>
<evidence type="ECO:0000256" key="1">
    <source>
        <dbReference type="ARBA" id="ARBA00002566"/>
    </source>
</evidence>
<feature type="transmembrane region" description="Helical" evidence="20">
    <location>
        <begin position="230"/>
        <end position="251"/>
    </location>
</feature>
<evidence type="ECO:0000256" key="5">
    <source>
        <dbReference type="ARBA" id="ARBA00022448"/>
    </source>
</evidence>
<keyword evidence="12 20" id="KW-1133">Transmembrane helix</keyword>
<feature type="binding site" description="axial binding residue" evidence="19">
    <location>
        <position position="197"/>
    </location>
    <ligand>
        <name>heme b</name>
        <dbReference type="ChEBI" id="CHEBI:60344"/>
        <label>b566</label>
    </ligand>
    <ligandPart>
        <name>Fe</name>
        <dbReference type="ChEBI" id="CHEBI:18248"/>
    </ligandPart>
</feature>
<keyword evidence="10" id="KW-0999">Mitochondrion inner membrane</keyword>
<dbReference type="GO" id="GO:0046872">
    <property type="term" value="F:metal ion binding"/>
    <property type="evidence" value="ECO:0007669"/>
    <property type="project" value="UniProtKB-UniRule"/>
</dbReference>
<comment type="subunit">
    <text evidence="3">The main subunits of complex b-c1 are: cytochrome b, cytochrome c1 and the Rieske protein.</text>
</comment>
<evidence type="ECO:0000256" key="4">
    <source>
        <dbReference type="ARBA" id="ARBA00013531"/>
    </source>
</evidence>
<dbReference type="GO" id="GO:0045275">
    <property type="term" value="C:respiratory chain complex III"/>
    <property type="evidence" value="ECO:0007669"/>
    <property type="project" value="InterPro"/>
</dbReference>
<dbReference type="Pfam" id="PF00033">
    <property type="entry name" value="Cytochrome_B"/>
    <property type="match status" value="1"/>
</dbReference>
<sequence>MNKPMRTNHPILKIINNSLIDLPTPSNISTWWNFGSLLGLCLIIQVLTGLFLTMHYSTDISLAFNSISHICRDVNYGWLIRTLHANGASFFFICIYLHVGRGMYYGSYKFLHTWMVGVLLLFIVMGTAFVGYVLPWGQMSFWGATVITNLLSAIPYLGTYLVQWIWGGFAIDNATLTRFFTFHFLLPFIIMAFTMIHLLFLHQTGSNNPLGINSNYDKIPFHPYFSFKDIVGFIIMMFLLITLTLMAPYFLGDPDNFIPANPLVTPVHIQPEWYFLFAYAILRSIPNKLGGVIALIMSIAILFTLPFINNSKFQGIQFYPINQMLFWTMVTLIMLLTWIGARPVEDPYIMTGQILTILYFTYFIINPMILKMWDKMLD</sequence>
<comment type="cofactor">
    <cofactor evidence="19">
        <name>heme</name>
        <dbReference type="ChEBI" id="CHEBI:30413"/>
    </cofactor>
    <text evidence="19">Binds 2 heme groups non-covalently.</text>
</comment>
<feature type="domain" description="Cytochrome b/b6 C-terminal region profile" evidence="22">
    <location>
        <begin position="211"/>
        <end position="378"/>
    </location>
</feature>
<organism evidence="23">
    <name type="scientific">Protochauliodes sp</name>
    <dbReference type="NCBI Taxonomy" id="2900214"/>
    <lineage>
        <taxon>Eukaryota</taxon>
        <taxon>Metazoa</taxon>
        <taxon>Ecdysozoa</taxon>
        <taxon>Arthropoda</taxon>
        <taxon>Hexapoda</taxon>
        <taxon>Insecta</taxon>
        <taxon>Pterygota</taxon>
        <taxon>Neoptera</taxon>
        <taxon>Endopterygota</taxon>
        <taxon>Megaloptera</taxon>
        <taxon>Corydalidae</taxon>
        <taxon>Chauliodinae</taxon>
        <taxon>Protochauliodes</taxon>
    </lineage>
</organism>
<dbReference type="InterPro" id="IPR048260">
    <property type="entry name" value="Cytochrome_b_C_euk/bac"/>
</dbReference>
<dbReference type="Pfam" id="PF00032">
    <property type="entry name" value="Cytochrom_B_C"/>
    <property type="match status" value="1"/>
</dbReference>
<feature type="transmembrane region" description="Helical" evidence="20">
    <location>
        <begin position="321"/>
        <end position="341"/>
    </location>
</feature>
<feature type="binding site" description="axial binding residue" evidence="19">
    <location>
        <position position="98"/>
    </location>
    <ligand>
        <name>heme b</name>
        <dbReference type="ChEBI" id="CHEBI:60344"/>
        <label>b566</label>
    </ligand>
    <ligandPart>
        <name>Fe</name>
        <dbReference type="ChEBI" id="CHEBI:18248"/>
    </ligandPart>
</feature>
<dbReference type="FunFam" id="1.20.810.10:FF:000002">
    <property type="entry name" value="Cytochrome b"/>
    <property type="match status" value="1"/>
</dbReference>
<dbReference type="PROSITE" id="PS51003">
    <property type="entry name" value="CYTB_CTER"/>
    <property type="match status" value="1"/>
</dbReference>
<dbReference type="GO" id="GO:0008121">
    <property type="term" value="F:quinol-cytochrome-c reductase activity"/>
    <property type="evidence" value="ECO:0007669"/>
    <property type="project" value="InterPro"/>
</dbReference>
<keyword evidence="16 20" id="KW-0472">Membrane</keyword>
<dbReference type="SUPFAM" id="SSF81648">
    <property type="entry name" value="a domain/subunit of cytochrome bc1 complex (Ubiquinol-cytochrome c reductase)"/>
    <property type="match status" value="1"/>
</dbReference>
<dbReference type="CDD" id="cd00290">
    <property type="entry name" value="cytochrome_b_C"/>
    <property type="match status" value="1"/>
</dbReference>
<evidence type="ECO:0000259" key="22">
    <source>
        <dbReference type="PROSITE" id="PS51003"/>
    </source>
</evidence>